<comment type="caution">
    <text evidence="2">The sequence shown here is derived from an EMBL/GenBank/DDBJ whole genome shotgun (WGS) entry which is preliminary data.</text>
</comment>
<evidence type="ECO:0000256" key="1">
    <source>
        <dbReference type="SAM" id="MobiDB-lite"/>
    </source>
</evidence>
<sequence length="168" mass="18765">MAWPTSRAREHQPSTLRRGTRTLPARPRCLPPRSADQLASLSSHARRFRSCPLQRGVLSFWAPTLRNTTQSLVCRVGPTLPAVVYSCGGAGAGAHRAPPTFVHLAFIFTMYRLRLPARPRTPCSRRRPPIPRAHGPESRSRRPHHPLSRRSPHSCAYACPPESRSTRA</sequence>
<dbReference type="AlphaFoldDB" id="A0AAD6ZBP7"/>
<feature type="region of interest" description="Disordered" evidence="1">
    <location>
        <begin position="1"/>
        <end position="25"/>
    </location>
</feature>
<organism evidence="2 3">
    <name type="scientific">Mycena albidolilacea</name>
    <dbReference type="NCBI Taxonomy" id="1033008"/>
    <lineage>
        <taxon>Eukaryota</taxon>
        <taxon>Fungi</taxon>
        <taxon>Dikarya</taxon>
        <taxon>Basidiomycota</taxon>
        <taxon>Agaricomycotina</taxon>
        <taxon>Agaricomycetes</taxon>
        <taxon>Agaricomycetidae</taxon>
        <taxon>Agaricales</taxon>
        <taxon>Marasmiineae</taxon>
        <taxon>Mycenaceae</taxon>
        <taxon>Mycena</taxon>
    </lineage>
</organism>
<dbReference type="Proteomes" id="UP001218218">
    <property type="component" value="Unassembled WGS sequence"/>
</dbReference>
<dbReference type="EMBL" id="JARIHO010000064">
    <property type="protein sequence ID" value="KAJ7314926.1"/>
    <property type="molecule type" value="Genomic_DNA"/>
</dbReference>
<protein>
    <submittedName>
        <fullName evidence="2">Uncharacterized protein</fullName>
    </submittedName>
</protein>
<evidence type="ECO:0000313" key="3">
    <source>
        <dbReference type="Proteomes" id="UP001218218"/>
    </source>
</evidence>
<evidence type="ECO:0000313" key="2">
    <source>
        <dbReference type="EMBL" id="KAJ7314926.1"/>
    </source>
</evidence>
<gene>
    <name evidence="2" type="ORF">DFH08DRAFT_424078</name>
</gene>
<reference evidence="2" key="1">
    <citation type="submission" date="2023-03" db="EMBL/GenBank/DDBJ databases">
        <title>Massive genome expansion in bonnet fungi (Mycena s.s.) driven by repeated elements and novel gene families across ecological guilds.</title>
        <authorList>
            <consortium name="Lawrence Berkeley National Laboratory"/>
            <person name="Harder C.B."/>
            <person name="Miyauchi S."/>
            <person name="Viragh M."/>
            <person name="Kuo A."/>
            <person name="Thoen E."/>
            <person name="Andreopoulos B."/>
            <person name="Lu D."/>
            <person name="Skrede I."/>
            <person name="Drula E."/>
            <person name="Henrissat B."/>
            <person name="Morin E."/>
            <person name="Kohler A."/>
            <person name="Barry K."/>
            <person name="LaButti K."/>
            <person name="Morin E."/>
            <person name="Salamov A."/>
            <person name="Lipzen A."/>
            <person name="Mereny Z."/>
            <person name="Hegedus B."/>
            <person name="Baldrian P."/>
            <person name="Stursova M."/>
            <person name="Weitz H."/>
            <person name="Taylor A."/>
            <person name="Grigoriev I.V."/>
            <person name="Nagy L.G."/>
            <person name="Martin F."/>
            <person name="Kauserud H."/>
        </authorList>
    </citation>
    <scope>NUCLEOTIDE SEQUENCE</scope>
    <source>
        <strain evidence="2">CBHHK002</strain>
    </source>
</reference>
<feature type="region of interest" description="Disordered" evidence="1">
    <location>
        <begin position="119"/>
        <end position="168"/>
    </location>
</feature>
<feature type="compositionally biased region" description="Basic residues" evidence="1">
    <location>
        <begin position="141"/>
        <end position="152"/>
    </location>
</feature>
<keyword evidence="3" id="KW-1185">Reference proteome</keyword>
<accession>A0AAD6ZBP7</accession>
<proteinExistence type="predicted"/>
<name>A0AAD6ZBP7_9AGAR</name>